<accession>A0AAJ3DI58</accession>
<reference evidence="2 3" key="1">
    <citation type="submission" date="2020-02" db="EMBL/GenBank/DDBJ databases">
        <title>WGS of Micromonospora spp. isolated from hot spring.</title>
        <authorList>
            <person name="Thawai C."/>
        </authorList>
    </citation>
    <scope>NUCLEOTIDE SEQUENCE [LARGE SCALE GENOMIC DNA]</scope>
    <source>
        <strain evidence="2 3">TMS7</strain>
    </source>
</reference>
<protein>
    <submittedName>
        <fullName evidence="2">Uncharacterized protein</fullName>
    </submittedName>
</protein>
<sequence>MVGALGGRLIIGTAPDGGARVGLRVPEPGPARGEPVRPESAGQAVA</sequence>
<evidence type="ECO:0000313" key="2">
    <source>
        <dbReference type="EMBL" id="NES27409.1"/>
    </source>
</evidence>
<comment type="caution">
    <text evidence="2">The sequence shown here is derived from an EMBL/GenBank/DDBJ whole genome shotgun (WGS) entry which is preliminary data.</text>
</comment>
<evidence type="ECO:0000256" key="1">
    <source>
        <dbReference type="SAM" id="MobiDB-lite"/>
    </source>
</evidence>
<dbReference type="RefSeq" id="WP_154227184.1">
    <property type="nucleotide sequence ID" value="NZ_CP045309.1"/>
</dbReference>
<proteinExistence type="predicted"/>
<organism evidence="2 3">
    <name type="scientific">Micromonospora terminaliae</name>
    <dbReference type="NCBI Taxonomy" id="1914461"/>
    <lineage>
        <taxon>Bacteria</taxon>
        <taxon>Bacillati</taxon>
        <taxon>Actinomycetota</taxon>
        <taxon>Actinomycetes</taxon>
        <taxon>Micromonosporales</taxon>
        <taxon>Micromonosporaceae</taxon>
        <taxon>Micromonospora</taxon>
    </lineage>
</organism>
<dbReference type="Proteomes" id="UP000477779">
    <property type="component" value="Unassembled WGS sequence"/>
</dbReference>
<gene>
    <name evidence="2" type="ORF">G3561_07540</name>
</gene>
<dbReference type="EMBL" id="JAAHBZ010000002">
    <property type="protein sequence ID" value="NES27409.1"/>
    <property type="molecule type" value="Genomic_DNA"/>
</dbReference>
<name>A0AAJ3DI58_9ACTN</name>
<evidence type="ECO:0000313" key="3">
    <source>
        <dbReference type="Proteomes" id="UP000477779"/>
    </source>
</evidence>
<feature type="region of interest" description="Disordered" evidence="1">
    <location>
        <begin position="1"/>
        <end position="46"/>
    </location>
</feature>
<dbReference type="AlphaFoldDB" id="A0AAJ3DI58"/>